<protein>
    <recommendedName>
        <fullName evidence="3">TNFR-Cys domain-containing protein</fullName>
    </recommendedName>
</protein>
<keyword evidence="2" id="KW-1133">Transmembrane helix</keyword>
<feature type="repeat" description="TNFR-Cys" evidence="1">
    <location>
        <begin position="33"/>
        <end position="74"/>
    </location>
</feature>
<dbReference type="InterPro" id="IPR001368">
    <property type="entry name" value="TNFR/NGFR_Cys_rich_reg"/>
</dbReference>
<dbReference type="SUPFAM" id="SSF57586">
    <property type="entry name" value="TNF receptor-like"/>
    <property type="match status" value="1"/>
</dbReference>
<name>H2XPN3_CIOIN</name>
<reference evidence="4" key="2">
    <citation type="journal article" date="2008" name="Genome Biol.">
        <title>Improved genome assembly and evidence-based global gene model set for the chordate Ciona intestinalis: new insight into intron and operon populations.</title>
        <authorList>
            <person name="Satou Y."/>
            <person name="Mineta K."/>
            <person name="Ogasawara M."/>
            <person name="Sasakura Y."/>
            <person name="Shoguchi E."/>
            <person name="Ueno K."/>
            <person name="Yamada L."/>
            <person name="Matsumoto J."/>
            <person name="Wasserscheid J."/>
            <person name="Dewar K."/>
            <person name="Wiley G.B."/>
            <person name="Macmil S.L."/>
            <person name="Roe B.A."/>
            <person name="Zeller R.W."/>
            <person name="Hastings K.E."/>
            <person name="Lemaire P."/>
            <person name="Lindquist E."/>
            <person name="Endo T."/>
            <person name="Hotta K."/>
            <person name="Inaba K."/>
        </authorList>
    </citation>
    <scope>NUCLEOTIDE SEQUENCE [LARGE SCALE GENOMIC DNA]</scope>
    <source>
        <strain evidence="4">wild type</strain>
    </source>
</reference>
<dbReference type="Pfam" id="PF00020">
    <property type="entry name" value="TNFR_c6"/>
    <property type="match status" value="1"/>
</dbReference>
<dbReference type="GeneTree" id="ENSGT00670000098748"/>
<organism evidence="4 5">
    <name type="scientific">Ciona intestinalis</name>
    <name type="common">Transparent sea squirt</name>
    <name type="synonym">Ascidia intestinalis</name>
    <dbReference type="NCBI Taxonomy" id="7719"/>
    <lineage>
        <taxon>Eukaryota</taxon>
        <taxon>Metazoa</taxon>
        <taxon>Chordata</taxon>
        <taxon>Tunicata</taxon>
        <taxon>Ascidiacea</taxon>
        <taxon>Phlebobranchia</taxon>
        <taxon>Cionidae</taxon>
        <taxon>Ciona</taxon>
    </lineage>
</organism>
<proteinExistence type="predicted"/>
<sequence>MRRCEPCATCAAGLGVKKYCKVISPFSDTECEKCIPEVTYSTSRSSATSPCYPCTQCGGRSVKHKCTPKSDTVCGECPQGKYWDEVDYRCKRCSPCSASLWPERESACMGENINDDNQCREPYGVVGVKTPKLRKLFHADNGIKFHILESDDVITQYTITETTKNVESATNSGDLNYGDVIIDDVFADAEELVGTENLKERDFPETEKSNNIGLSIHALIVLCVSIVLFIIFIIIVSLACKATVTSQQKSDYEQLSGPGVKCPEHERINKI</sequence>
<keyword evidence="2" id="KW-0812">Transmembrane</keyword>
<evidence type="ECO:0000256" key="2">
    <source>
        <dbReference type="SAM" id="Phobius"/>
    </source>
</evidence>
<keyword evidence="5" id="KW-1185">Reference proteome</keyword>
<dbReference type="EMBL" id="EAAA01000695">
    <property type="status" value="NOT_ANNOTATED_CDS"/>
    <property type="molecule type" value="Genomic_DNA"/>
</dbReference>
<evidence type="ECO:0000313" key="4">
    <source>
        <dbReference type="Ensembl" id="ENSCINP00000031617.1"/>
    </source>
</evidence>
<feature type="domain" description="TNFR-Cys" evidence="3">
    <location>
        <begin position="33"/>
        <end position="74"/>
    </location>
</feature>
<reference evidence="4" key="4">
    <citation type="submission" date="2025-09" db="UniProtKB">
        <authorList>
            <consortium name="Ensembl"/>
        </authorList>
    </citation>
    <scope>IDENTIFICATION</scope>
</reference>
<keyword evidence="2" id="KW-0472">Membrane</keyword>
<feature type="transmembrane region" description="Helical" evidence="2">
    <location>
        <begin position="216"/>
        <end position="240"/>
    </location>
</feature>
<dbReference type="HOGENOM" id="CLU_915142_0_0_1"/>
<evidence type="ECO:0000313" key="5">
    <source>
        <dbReference type="Proteomes" id="UP000008144"/>
    </source>
</evidence>
<dbReference type="InParanoid" id="H2XPN3"/>
<evidence type="ECO:0000256" key="1">
    <source>
        <dbReference type="PROSITE-ProRule" id="PRU00206"/>
    </source>
</evidence>
<dbReference type="SMART" id="SM00208">
    <property type="entry name" value="TNFR"/>
    <property type="match status" value="1"/>
</dbReference>
<evidence type="ECO:0000259" key="3">
    <source>
        <dbReference type="PROSITE" id="PS50050"/>
    </source>
</evidence>
<dbReference type="Ensembl" id="ENSCINT00000031760.1">
    <property type="protein sequence ID" value="ENSCINP00000031617.1"/>
    <property type="gene ID" value="ENSCING00000021213.1"/>
</dbReference>
<dbReference type="PANTHER" id="PTHR46605:SF2">
    <property type="entry name" value="TNFR-CYS DOMAIN-CONTAINING PROTEIN"/>
    <property type="match status" value="1"/>
</dbReference>
<dbReference type="InterPro" id="IPR052302">
    <property type="entry name" value="Neurotrophin_rcpt-DD"/>
</dbReference>
<dbReference type="OMA" id="PEHERIN"/>
<reference evidence="4" key="3">
    <citation type="submission" date="2025-08" db="UniProtKB">
        <authorList>
            <consortium name="Ensembl"/>
        </authorList>
    </citation>
    <scope>IDENTIFICATION</scope>
</reference>
<reference evidence="5" key="1">
    <citation type="journal article" date="2002" name="Science">
        <title>The draft genome of Ciona intestinalis: insights into chordate and vertebrate origins.</title>
        <authorList>
            <person name="Dehal P."/>
            <person name="Satou Y."/>
            <person name="Campbell R.K."/>
            <person name="Chapman J."/>
            <person name="Degnan B."/>
            <person name="De Tomaso A."/>
            <person name="Davidson B."/>
            <person name="Di Gregorio A."/>
            <person name="Gelpke M."/>
            <person name="Goodstein D.M."/>
            <person name="Harafuji N."/>
            <person name="Hastings K.E."/>
            <person name="Ho I."/>
            <person name="Hotta K."/>
            <person name="Huang W."/>
            <person name="Kawashima T."/>
            <person name="Lemaire P."/>
            <person name="Martinez D."/>
            <person name="Meinertzhagen I.A."/>
            <person name="Necula S."/>
            <person name="Nonaka M."/>
            <person name="Putnam N."/>
            <person name="Rash S."/>
            <person name="Saiga H."/>
            <person name="Satake M."/>
            <person name="Terry A."/>
            <person name="Yamada L."/>
            <person name="Wang H.G."/>
            <person name="Awazu S."/>
            <person name="Azumi K."/>
            <person name="Boore J."/>
            <person name="Branno M."/>
            <person name="Chin-Bow S."/>
            <person name="DeSantis R."/>
            <person name="Doyle S."/>
            <person name="Francino P."/>
            <person name="Keys D.N."/>
            <person name="Haga S."/>
            <person name="Hayashi H."/>
            <person name="Hino K."/>
            <person name="Imai K.S."/>
            <person name="Inaba K."/>
            <person name="Kano S."/>
            <person name="Kobayashi K."/>
            <person name="Kobayashi M."/>
            <person name="Lee B.I."/>
            <person name="Makabe K.W."/>
            <person name="Manohar C."/>
            <person name="Matassi G."/>
            <person name="Medina M."/>
            <person name="Mochizuki Y."/>
            <person name="Mount S."/>
            <person name="Morishita T."/>
            <person name="Miura S."/>
            <person name="Nakayama A."/>
            <person name="Nishizaka S."/>
            <person name="Nomoto H."/>
            <person name="Ohta F."/>
            <person name="Oishi K."/>
            <person name="Rigoutsos I."/>
            <person name="Sano M."/>
            <person name="Sasaki A."/>
            <person name="Sasakura Y."/>
            <person name="Shoguchi E."/>
            <person name="Shin-i T."/>
            <person name="Spagnuolo A."/>
            <person name="Stainier D."/>
            <person name="Suzuki M.M."/>
            <person name="Tassy O."/>
            <person name="Takatori N."/>
            <person name="Tokuoka M."/>
            <person name="Yagi K."/>
            <person name="Yoshizaki F."/>
            <person name="Wada S."/>
            <person name="Zhang C."/>
            <person name="Hyatt P.D."/>
            <person name="Larimer F."/>
            <person name="Detter C."/>
            <person name="Doggett N."/>
            <person name="Glavina T."/>
            <person name="Hawkins T."/>
            <person name="Richardson P."/>
            <person name="Lucas S."/>
            <person name="Kohara Y."/>
            <person name="Levine M."/>
            <person name="Satoh N."/>
            <person name="Rokhsar D.S."/>
        </authorList>
    </citation>
    <scope>NUCLEOTIDE SEQUENCE [LARGE SCALE GENOMIC DNA]</scope>
</reference>
<accession>H2XPN3</accession>
<dbReference type="Proteomes" id="UP000008144">
    <property type="component" value="Chromosome 11"/>
</dbReference>
<dbReference type="PROSITE" id="PS00652">
    <property type="entry name" value="TNFR_NGFR_1"/>
    <property type="match status" value="1"/>
</dbReference>
<dbReference type="AlphaFoldDB" id="H2XPN3"/>
<dbReference type="Gene3D" id="2.10.50.10">
    <property type="entry name" value="Tumor Necrosis Factor Receptor, subunit A, domain 2"/>
    <property type="match status" value="2"/>
</dbReference>
<dbReference type="PROSITE" id="PS50050">
    <property type="entry name" value="TNFR_NGFR_2"/>
    <property type="match status" value="1"/>
</dbReference>
<comment type="caution">
    <text evidence="1">Lacks conserved residue(s) required for the propagation of feature annotation.</text>
</comment>
<dbReference type="PANTHER" id="PTHR46605">
    <property type="entry name" value="TUMOR NECROSIS FACTOR RECEPTOR"/>
    <property type="match status" value="1"/>
</dbReference>